<organism evidence="1">
    <name type="scientific">Tanacetum cinerariifolium</name>
    <name type="common">Dalmatian daisy</name>
    <name type="synonym">Chrysanthemum cinerariifolium</name>
    <dbReference type="NCBI Taxonomy" id="118510"/>
    <lineage>
        <taxon>Eukaryota</taxon>
        <taxon>Viridiplantae</taxon>
        <taxon>Streptophyta</taxon>
        <taxon>Embryophyta</taxon>
        <taxon>Tracheophyta</taxon>
        <taxon>Spermatophyta</taxon>
        <taxon>Magnoliopsida</taxon>
        <taxon>eudicotyledons</taxon>
        <taxon>Gunneridae</taxon>
        <taxon>Pentapetalae</taxon>
        <taxon>asterids</taxon>
        <taxon>campanulids</taxon>
        <taxon>Asterales</taxon>
        <taxon>Asteraceae</taxon>
        <taxon>Asteroideae</taxon>
        <taxon>Anthemideae</taxon>
        <taxon>Anthemidinae</taxon>
        <taxon>Tanacetum</taxon>
    </lineage>
</organism>
<comment type="caution">
    <text evidence="1">The sequence shown here is derived from an EMBL/GenBank/DDBJ whole genome shotgun (WGS) entry which is preliminary data.</text>
</comment>
<gene>
    <name evidence="1" type="ORF">Tci_051625</name>
</gene>
<reference evidence="1" key="1">
    <citation type="journal article" date="2019" name="Sci. Rep.">
        <title>Draft genome of Tanacetum cinerariifolium, the natural source of mosquito coil.</title>
        <authorList>
            <person name="Yamashiro T."/>
            <person name="Shiraishi A."/>
            <person name="Satake H."/>
            <person name="Nakayama K."/>
        </authorList>
    </citation>
    <scope>NUCLEOTIDE SEQUENCE</scope>
</reference>
<accession>A0A6L2N2F7</accession>
<protein>
    <submittedName>
        <fullName evidence="1">Integrase, catalytic region, zinc finger, CCHC-type, peptidase aspartic, catalytic</fullName>
    </submittedName>
</protein>
<dbReference type="EMBL" id="BKCJ010007916">
    <property type="protein sequence ID" value="GEU79647.1"/>
    <property type="molecule type" value="Genomic_DNA"/>
</dbReference>
<dbReference type="AlphaFoldDB" id="A0A6L2N2F7"/>
<sequence>MIGYSDYQIGNVTISGVYYVERLGHNLSSVGQLCDADLEVSFRKHSYFVRDLDGVDLLKGSLGSNFMVMASSSVSLKLWYHQSTAKEGLVKDKIDHGDNSCRFDELTAMASEQFGSGPTLQLLTPGYISSGLVQNPVSPTPYVSPSKKD</sequence>
<proteinExistence type="predicted"/>
<evidence type="ECO:0000313" key="1">
    <source>
        <dbReference type="EMBL" id="GEU79647.1"/>
    </source>
</evidence>
<name>A0A6L2N2F7_TANCI</name>